<evidence type="ECO:0000313" key="16">
    <source>
        <dbReference type="Proteomes" id="UP000295260"/>
    </source>
</evidence>
<organism evidence="15 16">
    <name type="scientific">Flavobacterium dankookense</name>
    <dbReference type="NCBI Taxonomy" id="706186"/>
    <lineage>
        <taxon>Bacteria</taxon>
        <taxon>Pseudomonadati</taxon>
        <taxon>Bacteroidota</taxon>
        <taxon>Flavobacteriia</taxon>
        <taxon>Flavobacteriales</taxon>
        <taxon>Flavobacteriaceae</taxon>
        <taxon>Flavobacterium</taxon>
    </lineage>
</organism>
<dbReference type="CDD" id="cd02204">
    <property type="entry name" value="PurL_repeat2"/>
    <property type="match status" value="1"/>
</dbReference>
<dbReference type="SUPFAM" id="SSF56042">
    <property type="entry name" value="PurM C-terminal domain-like"/>
    <property type="match status" value="2"/>
</dbReference>
<dbReference type="InterPro" id="IPR055181">
    <property type="entry name" value="FGAR-AT_PurM_N-like"/>
</dbReference>
<dbReference type="InterPro" id="IPR036604">
    <property type="entry name" value="PurS-like_sf"/>
</dbReference>
<feature type="active site" evidence="10">
    <location>
        <position position="1184"/>
    </location>
</feature>
<feature type="binding site" evidence="10">
    <location>
        <position position="674"/>
    </location>
    <ligand>
        <name>Mg(2+)</name>
        <dbReference type="ChEBI" id="CHEBI:18420"/>
    </ligand>
</feature>
<comment type="catalytic activity">
    <reaction evidence="10">
        <text>N(2)-formyl-N(1)-(5-phospho-beta-D-ribosyl)glycinamide + L-glutamine + ATP + H2O = 2-formamido-N(1)-(5-O-phospho-beta-D-ribosyl)acetamidine + L-glutamate + ADP + phosphate + H(+)</text>
        <dbReference type="Rhea" id="RHEA:17129"/>
        <dbReference type="ChEBI" id="CHEBI:15377"/>
        <dbReference type="ChEBI" id="CHEBI:15378"/>
        <dbReference type="ChEBI" id="CHEBI:29985"/>
        <dbReference type="ChEBI" id="CHEBI:30616"/>
        <dbReference type="ChEBI" id="CHEBI:43474"/>
        <dbReference type="ChEBI" id="CHEBI:58359"/>
        <dbReference type="ChEBI" id="CHEBI:147286"/>
        <dbReference type="ChEBI" id="CHEBI:147287"/>
        <dbReference type="ChEBI" id="CHEBI:456216"/>
        <dbReference type="EC" id="6.3.5.3"/>
    </reaction>
</comment>
<dbReference type="InterPro" id="IPR036921">
    <property type="entry name" value="PurM-like_N_sf"/>
</dbReference>
<dbReference type="SUPFAM" id="SSF55326">
    <property type="entry name" value="PurM N-terminal domain-like"/>
    <property type="match status" value="2"/>
</dbReference>
<feature type="domain" description="PurM-like C-terminal" evidence="11">
    <location>
        <begin position="386"/>
        <end position="541"/>
    </location>
</feature>
<accession>A0A4R6QG74</accession>
<dbReference type="SMART" id="SM01211">
    <property type="entry name" value="GATase_5"/>
    <property type="match status" value="1"/>
</dbReference>
<dbReference type="Pfam" id="PF18072">
    <property type="entry name" value="FGAR-AT_linker"/>
    <property type="match status" value="1"/>
</dbReference>
<reference evidence="15 16" key="1">
    <citation type="submission" date="2019-03" db="EMBL/GenBank/DDBJ databases">
        <title>Genomic Encyclopedia of Archaeal and Bacterial Type Strains, Phase II (KMG-II): from individual species to whole genera.</title>
        <authorList>
            <person name="Goeker M."/>
        </authorList>
    </citation>
    <scope>NUCLEOTIDE SEQUENCE [LARGE SCALE GENOMIC DNA]</scope>
    <source>
        <strain evidence="15 16">DSM 25687</strain>
    </source>
</reference>
<keyword evidence="16" id="KW-1185">Reference proteome</keyword>
<gene>
    <name evidence="10" type="primary">purL</name>
    <name evidence="15" type="ORF">BC748_0097</name>
</gene>
<dbReference type="PANTHER" id="PTHR10099">
    <property type="entry name" value="PHOSPHORIBOSYLFORMYLGLYCINAMIDINE SYNTHASE"/>
    <property type="match status" value="1"/>
</dbReference>
<name>A0A4R6QG74_9FLAO</name>
<feature type="binding site" evidence="10">
    <location>
        <begin position="260"/>
        <end position="271"/>
    </location>
    <ligand>
        <name>ATP</name>
        <dbReference type="ChEBI" id="CHEBI:30616"/>
    </ligand>
</feature>
<comment type="subcellular location">
    <subcellularLocation>
        <location evidence="10">Cytoplasm</location>
    </subcellularLocation>
</comment>
<evidence type="ECO:0000256" key="9">
    <source>
        <dbReference type="ARBA" id="ARBA00022962"/>
    </source>
</evidence>
<dbReference type="SUPFAM" id="SSF82697">
    <property type="entry name" value="PurS-like"/>
    <property type="match status" value="1"/>
</dbReference>
<dbReference type="GO" id="GO:0005524">
    <property type="term" value="F:ATP binding"/>
    <property type="evidence" value="ECO:0007669"/>
    <property type="project" value="UniProtKB-UniRule"/>
</dbReference>
<comment type="caution">
    <text evidence="15">The sequence shown here is derived from an EMBL/GenBank/DDBJ whole genome shotgun (WGS) entry which is preliminary data.</text>
</comment>
<dbReference type="GO" id="GO:0046872">
    <property type="term" value="F:metal ion binding"/>
    <property type="evidence" value="ECO:0007669"/>
    <property type="project" value="UniProtKB-KW"/>
</dbReference>
<dbReference type="Gene3D" id="3.90.650.10">
    <property type="entry name" value="PurM-like C-terminal domain"/>
    <property type="match status" value="2"/>
</dbReference>
<comment type="function">
    <text evidence="10">Phosphoribosylformylglycinamidine synthase involved in the purines biosynthetic pathway. Catalyzes the ATP-dependent conversion of formylglycinamide ribonucleotide (FGAR) and glutamine to yield formylglycinamidine ribonucleotide (FGAM) and glutamate.</text>
</comment>
<keyword evidence="10" id="KW-0963">Cytoplasm</keyword>
<dbReference type="InterPro" id="IPR036676">
    <property type="entry name" value="PurM-like_C_sf"/>
</dbReference>
<evidence type="ECO:0000256" key="1">
    <source>
        <dbReference type="ARBA" id="ARBA00004920"/>
    </source>
</evidence>
<evidence type="ECO:0000256" key="5">
    <source>
        <dbReference type="ARBA" id="ARBA00022741"/>
    </source>
</evidence>
<evidence type="ECO:0000259" key="12">
    <source>
        <dbReference type="Pfam" id="PF18072"/>
    </source>
</evidence>
<dbReference type="PROSITE" id="PS51273">
    <property type="entry name" value="GATASE_TYPE_1"/>
    <property type="match status" value="1"/>
</dbReference>
<dbReference type="GO" id="GO:0006189">
    <property type="term" value="P:'de novo' IMP biosynthetic process"/>
    <property type="evidence" value="ECO:0007669"/>
    <property type="project" value="UniProtKB-UniRule"/>
</dbReference>
<keyword evidence="7 10" id="KW-0067">ATP-binding</keyword>
<dbReference type="PANTHER" id="PTHR10099:SF1">
    <property type="entry name" value="PHOSPHORIBOSYLFORMYLGLYCINAMIDINE SYNTHASE"/>
    <property type="match status" value="1"/>
</dbReference>
<feature type="domain" description="PurM-like C-terminal" evidence="11">
    <location>
        <begin position="786"/>
        <end position="912"/>
    </location>
</feature>
<feature type="binding site" evidence="10">
    <location>
        <position position="670"/>
    </location>
    <ligand>
        <name>Mg(2+)</name>
        <dbReference type="ChEBI" id="CHEBI:18420"/>
    </ligand>
</feature>
<dbReference type="InterPro" id="IPR040707">
    <property type="entry name" value="FGAR-AT_N"/>
</dbReference>
<dbReference type="SUPFAM" id="SSF52317">
    <property type="entry name" value="Class I glutamine amidotransferase-like"/>
    <property type="match status" value="1"/>
</dbReference>
<comment type="caution">
    <text evidence="10">Lacks conserved residue(s) required for the propagation of feature annotation.</text>
</comment>
<dbReference type="InterPro" id="IPR010918">
    <property type="entry name" value="PurM-like_C_dom"/>
</dbReference>
<dbReference type="FunFam" id="3.40.50.880:FF:000055">
    <property type="entry name" value="Phosphoribosylformylglycinamidine synthase"/>
    <property type="match status" value="1"/>
</dbReference>
<dbReference type="InterPro" id="IPR029062">
    <property type="entry name" value="Class_I_gatase-like"/>
</dbReference>
<feature type="domain" description="Phosphoribosylformylglycinamidine synthase N-terminal" evidence="13">
    <location>
        <begin position="12"/>
        <end position="88"/>
    </location>
</feature>
<dbReference type="SUPFAM" id="SSF109736">
    <property type="entry name" value="FGAM synthase PurL, linker domain"/>
    <property type="match status" value="1"/>
</dbReference>
<proteinExistence type="inferred from homology"/>
<dbReference type="GO" id="GO:0004642">
    <property type="term" value="F:phosphoribosylformylglycinamidine synthase activity"/>
    <property type="evidence" value="ECO:0007669"/>
    <property type="project" value="UniProtKB-UniRule"/>
</dbReference>
<keyword evidence="3 10" id="KW-0436">Ligase</keyword>
<dbReference type="GO" id="GO:0005737">
    <property type="term" value="C:cytoplasm"/>
    <property type="evidence" value="ECO:0007669"/>
    <property type="project" value="UniProtKB-SubCell"/>
</dbReference>
<dbReference type="InterPro" id="IPR010073">
    <property type="entry name" value="PurL_large"/>
</dbReference>
<evidence type="ECO:0000259" key="14">
    <source>
        <dbReference type="Pfam" id="PF22689"/>
    </source>
</evidence>
<dbReference type="RefSeq" id="WP_133531493.1">
    <property type="nucleotide sequence ID" value="NZ_SNXR01000001.1"/>
</dbReference>
<keyword evidence="8 10" id="KW-0460">Magnesium</keyword>
<keyword evidence="4 10" id="KW-0479">Metal-binding</keyword>
<dbReference type="EC" id="6.3.5.3" evidence="10"/>
<comment type="subunit">
    <text evidence="10">Monomer.</text>
</comment>
<dbReference type="HAMAP" id="MF_00419">
    <property type="entry name" value="PurL_1"/>
    <property type="match status" value="1"/>
</dbReference>
<comment type="pathway">
    <text evidence="1 10">Purine metabolism; IMP biosynthesis via de novo pathway; 5-amino-1-(5-phospho-D-ribosyl)imidazole from N(2)-formyl-N(1)-(5-phospho-D-ribosyl)glycinamide: step 1/2.</text>
</comment>
<dbReference type="Pfam" id="PF22689">
    <property type="entry name" value="FGAR-AT_PurM_N-like"/>
    <property type="match status" value="1"/>
</dbReference>
<evidence type="ECO:0000256" key="6">
    <source>
        <dbReference type="ARBA" id="ARBA00022755"/>
    </source>
</evidence>
<dbReference type="UniPathway" id="UPA00074">
    <property type="reaction ID" value="UER00128"/>
</dbReference>
<dbReference type="InterPro" id="IPR041609">
    <property type="entry name" value="PurL_linker"/>
</dbReference>
<dbReference type="Gene3D" id="3.40.50.880">
    <property type="match status" value="1"/>
</dbReference>
<feature type="domain" description="FGAR-AT PurM N-terminal-like" evidence="14">
    <location>
        <begin position="601"/>
        <end position="753"/>
    </location>
</feature>
<feature type="active site" evidence="10">
    <location>
        <position position="1186"/>
    </location>
</feature>
<feature type="active site" description="Nucleophile" evidence="10">
    <location>
        <position position="1071"/>
    </location>
</feature>
<dbReference type="Pfam" id="PF13507">
    <property type="entry name" value="GATase_5"/>
    <property type="match status" value="1"/>
</dbReference>
<feature type="binding site" evidence="10">
    <location>
        <position position="832"/>
    </location>
    <ligand>
        <name>Mg(2+)</name>
        <dbReference type="ChEBI" id="CHEBI:18420"/>
    </ligand>
</feature>
<evidence type="ECO:0000313" key="15">
    <source>
        <dbReference type="EMBL" id="TDP61980.1"/>
    </source>
</evidence>
<evidence type="ECO:0000256" key="10">
    <source>
        <dbReference type="HAMAP-Rule" id="MF_00419"/>
    </source>
</evidence>
<dbReference type="Gene3D" id="1.10.8.750">
    <property type="entry name" value="Phosphoribosylformylglycinamidine synthase, linker domain"/>
    <property type="match status" value="1"/>
</dbReference>
<comment type="similarity">
    <text evidence="2 10">In the N-terminal section; belongs to the FGAMS family.</text>
</comment>
<feature type="domain" description="Phosphoribosylformylglycinamidine synthase linker" evidence="12">
    <location>
        <begin position="122"/>
        <end position="171"/>
    </location>
</feature>
<evidence type="ECO:0000256" key="7">
    <source>
        <dbReference type="ARBA" id="ARBA00022840"/>
    </source>
</evidence>
<dbReference type="EMBL" id="SNXR01000001">
    <property type="protein sequence ID" value="TDP61980.1"/>
    <property type="molecule type" value="Genomic_DNA"/>
</dbReference>
<dbReference type="Proteomes" id="UP000295260">
    <property type="component" value="Unassembled WGS sequence"/>
</dbReference>
<dbReference type="Gene3D" id="3.30.1330.10">
    <property type="entry name" value="PurM-like, N-terminal domain"/>
    <property type="match status" value="2"/>
</dbReference>
<keyword evidence="6 10" id="KW-0658">Purine biosynthesis</keyword>
<evidence type="ECO:0000259" key="11">
    <source>
        <dbReference type="Pfam" id="PF02769"/>
    </source>
</evidence>
<keyword evidence="5 10" id="KW-0547">Nucleotide-binding</keyword>
<evidence type="ECO:0000256" key="3">
    <source>
        <dbReference type="ARBA" id="ARBA00022598"/>
    </source>
</evidence>
<dbReference type="Pfam" id="PF18076">
    <property type="entry name" value="FGAR-AT_N"/>
    <property type="match status" value="1"/>
</dbReference>
<keyword evidence="9 10" id="KW-0315">Glutamine amidotransferase</keyword>
<evidence type="ECO:0000256" key="8">
    <source>
        <dbReference type="ARBA" id="ARBA00022842"/>
    </source>
</evidence>
<sequence>MIHFFGNESSTVFALQSASELSAETISKLNWLFGNAHKIEKSVLTDFFIGPRAAMVTPWSTNAVEITQNMGIEGIIRIEEFEKVTEDFSDFDPMLFQKYSNLNQDIFTINIQPEAILEIEDIATYNKQEGLALNNEEVIYLDNLSKKLNRKLTDSEVFAFSQANSEHCRHKIFNGTFIIDGIEKETSLFKLIKKTSSENPNDIVSAYKDNVAFVKGPKVTQFAPKSADKPDFYEEKEFDSVLSLKAETHNFPTTVEPFNGAATGSGGEIRDRLAGGQGSLPLAGTAVYMTAYSRLQPFDCAQGDKNWENGMAERKWLYQTPMDILIKASNGASDFGNKFGQPLITGSILTFEHEEQNRKLGYDKVIMQAGGIGYGKLDQAIKKKPQEGDKIVILGGENYRIGMGGAAVSSADTGAFGSGIELNAIQRSNPEMQKRAANAIRGLVESDNNPIVSIHDHGAGGHLNCLSELVEETGGLIDLDRLPIGDPTLSAKEIIGNESQERMGLVIGEKDIEILQKIADRERSPMYQVGDVTNDHRFTFQSKSTGEKPMDYALEDFFGSSPKTIMEDKTIVRNYSDLEYSQEKIPTYLENVLQLEAVACKDWLTNKVDRCVGGKVAKQQCVGPLQLPLNNVGVMALDYNGKEGIATSIGHAPISALINPKAGSRNAIAEALSNIVFAPLKDNLKSVSLSANWMWACKNEGEDARLYEAVEACSQFAIELGINIPTGKDSLSMKQKYPNDEVIAPGTVIISAAGNCSNITKVVEPVLQLDGGSIYYINLSQDDFKLGGSSFAQTLNKIGSETPTIKDADFFKRAFNTIQNLIKDRQIVAGHDIGSGGLITTLLELCFADVNLGAKISFDAFEEKDLVKILFSENIAVVLQAKDDATFEKTLNSNNVSFSKIGTVVDGDMLEVSGFKFQVSNLRDTWFKTSFLLDQKQTKNNKAKERFDNYKNQALHYTFPSHFTGKLPSLPNNARPKAAIIREKGSNSEREMANAMYLAGFDVKDVHMTDLISGRETLEDIQFIGAVGGFSNSDVLGSAKGWAGAFKYNEKANTALKNFFKREDTLSVGICNGCQLFMELELINPKHEIHGKMQHNDSHKHESIFTSVKVQENHSVMLSTLAGTTLGVWVSHGEGKFKLPYDESQYNIVAKYGYEGYPANPNGSDFNTAMLCDTTGRHLVMMPHIERSTFPWNWAYYPSDKKDEVSPWIEAFVNARLWIEKTKSK</sequence>
<dbReference type="Pfam" id="PF02769">
    <property type="entry name" value="AIRS_C"/>
    <property type="match status" value="2"/>
</dbReference>
<evidence type="ECO:0000256" key="2">
    <source>
        <dbReference type="ARBA" id="ARBA00008608"/>
    </source>
</evidence>
<dbReference type="NCBIfam" id="NF003672">
    <property type="entry name" value="PRK05297.1"/>
    <property type="match status" value="1"/>
</dbReference>
<dbReference type="OrthoDB" id="9804441at2"/>
<dbReference type="AlphaFoldDB" id="A0A4R6QG74"/>
<evidence type="ECO:0000259" key="13">
    <source>
        <dbReference type="Pfam" id="PF18076"/>
    </source>
</evidence>
<protein>
    <recommendedName>
        <fullName evidence="10">Phosphoribosylformylglycinamidine synthase</fullName>
        <shortName evidence="10">FGAM synthase</shortName>
        <shortName evidence="10">FGAMS</shortName>
        <ecNumber evidence="10">6.3.5.3</ecNumber>
    </recommendedName>
    <alternativeName>
        <fullName evidence="10">Formylglycinamide ribonucleotide amidotransferase</fullName>
        <shortName evidence="10">FGAR amidotransferase</shortName>
        <shortName evidence="10">FGAR-AT</shortName>
    </alternativeName>
</protein>
<evidence type="ECO:0000256" key="4">
    <source>
        <dbReference type="ARBA" id="ARBA00022723"/>
    </source>
</evidence>